<reference evidence="3" key="1">
    <citation type="submission" date="2016-10" db="EMBL/GenBank/DDBJ databases">
        <authorList>
            <person name="Benchimol M."/>
            <person name="Almeida L.G."/>
            <person name="Vasconcelos A.T."/>
            <person name="Perreira-Neves A."/>
            <person name="Rosa I.A."/>
            <person name="Tasca T."/>
            <person name="Bogo M.R."/>
            <person name="de Souza W."/>
        </authorList>
    </citation>
    <scope>NUCLEOTIDE SEQUENCE [LARGE SCALE GENOMIC DNA]</scope>
    <source>
        <strain evidence="3">K</strain>
    </source>
</reference>
<comment type="caution">
    <text evidence="3">The sequence shown here is derived from an EMBL/GenBank/DDBJ whole genome shotgun (WGS) entry which is preliminary data.</text>
</comment>
<sequence length="213" mass="24132">METNFSEIAAEFVAAYYTAVAYDFRNVYRFYDQEKAEIYRQGHPSGNAVKLSEIKHNIVPNNSGCEKVCVTNYNAYQSINQPNCINIQVIGKVIKNSEENITTEFAQFFTLEHVGDRFVIIADSLTSIEKNSNHESIDLLVEIERPARPRKGQSQQQPATASPTSSSQDEVKNKEENVAPSPQQNQSQNKAKPANRQKNKKKGNQDKFVYMPH</sequence>
<organism evidence="3 4">
    <name type="scientific">Tritrichomonas foetus</name>
    <dbReference type="NCBI Taxonomy" id="1144522"/>
    <lineage>
        <taxon>Eukaryota</taxon>
        <taxon>Metamonada</taxon>
        <taxon>Parabasalia</taxon>
        <taxon>Tritrichomonadida</taxon>
        <taxon>Tritrichomonadidae</taxon>
        <taxon>Tritrichomonas</taxon>
    </lineage>
</organism>
<protein>
    <recommendedName>
        <fullName evidence="2">NTF2 domain-containing protein</fullName>
    </recommendedName>
</protein>
<gene>
    <name evidence="3" type="ORF">TRFO_07208</name>
</gene>
<dbReference type="GeneID" id="94828249"/>
<dbReference type="RefSeq" id="XP_068355487.1">
    <property type="nucleotide sequence ID" value="XM_068493545.1"/>
</dbReference>
<evidence type="ECO:0000313" key="3">
    <source>
        <dbReference type="EMBL" id="OHT02351.1"/>
    </source>
</evidence>
<keyword evidence="4" id="KW-1185">Reference proteome</keyword>
<dbReference type="PROSITE" id="PS50177">
    <property type="entry name" value="NTF2_DOMAIN"/>
    <property type="match status" value="1"/>
</dbReference>
<evidence type="ECO:0000256" key="1">
    <source>
        <dbReference type="SAM" id="MobiDB-lite"/>
    </source>
</evidence>
<feature type="compositionally biased region" description="Polar residues" evidence="1">
    <location>
        <begin position="180"/>
        <end position="190"/>
    </location>
</feature>
<name>A0A1J4JTA7_9EUKA</name>
<evidence type="ECO:0000259" key="2">
    <source>
        <dbReference type="PROSITE" id="PS50177"/>
    </source>
</evidence>
<proteinExistence type="predicted"/>
<dbReference type="OrthoDB" id="10619545at2759"/>
<dbReference type="SUPFAM" id="SSF54427">
    <property type="entry name" value="NTF2-like"/>
    <property type="match status" value="1"/>
</dbReference>
<feature type="compositionally biased region" description="Polar residues" evidence="1">
    <location>
        <begin position="152"/>
        <end position="168"/>
    </location>
</feature>
<dbReference type="EMBL" id="MLAK01000871">
    <property type="protein sequence ID" value="OHT02351.1"/>
    <property type="molecule type" value="Genomic_DNA"/>
</dbReference>
<dbReference type="Proteomes" id="UP000179807">
    <property type="component" value="Unassembled WGS sequence"/>
</dbReference>
<accession>A0A1J4JTA7</accession>
<feature type="compositionally biased region" description="Basic residues" evidence="1">
    <location>
        <begin position="193"/>
        <end position="202"/>
    </location>
</feature>
<dbReference type="VEuPathDB" id="TrichDB:TRFO_07208"/>
<dbReference type="InterPro" id="IPR002075">
    <property type="entry name" value="NTF2_dom"/>
</dbReference>
<dbReference type="Gene3D" id="3.10.450.50">
    <property type="match status" value="1"/>
</dbReference>
<feature type="region of interest" description="Disordered" evidence="1">
    <location>
        <begin position="148"/>
        <end position="213"/>
    </location>
</feature>
<dbReference type="InterPro" id="IPR032710">
    <property type="entry name" value="NTF2-like_dom_sf"/>
</dbReference>
<dbReference type="Pfam" id="PF02136">
    <property type="entry name" value="NTF2"/>
    <property type="match status" value="1"/>
</dbReference>
<evidence type="ECO:0000313" key="4">
    <source>
        <dbReference type="Proteomes" id="UP000179807"/>
    </source>
</evidence>
<dbReference type="AlphaFoldDB" id="A0A1J4JTA7"/>
<feature type="domain" description="NTF2" evidence="2">
    <location>
        <begin position="8"/>
        <end position="127"/>
    </location>
</feature>
<dbReference type="InterPro" id="IPR018222">
    <property type="entry name" value="Nuclear_transport_factor_2_euk"/>
</dbReference>